<name>A0AAD9FVC1_PAPLA</name>
<evidence type="ECO:0000256" key="1">
    <source>
        <dbReference type="SAM" id="MobiDB-lite"/>
    </source>
</evidence>
<proteinExistence type="predicted"/>
<evidence type="ECO:0000313" key="2">
    <source>
        <dbReference type="EMBL" id="KAK1926940.1"/>
    </source>
</evidence>
<feature type="region of interest" description="Disordered" evidence="1">
    <location>
        <begin position="355"/>
        <end position="374"/>
    </location>
</feature>
<gene>
    <name evidence="2" type="ORF">DB88DRAFT_476152</name>
</gene>
<comment type="caution">
    <text evidence="2">The sequence shown here is derived from an EMBL/GenBank/DDBJ whole genome shotgun (WGS) entry which is preliminary data.</text>
</comment>
<feature type="region of interest" description="Disordered" evidence="1">
    <location>
        <begin position="290"/>
        <end position="323"/>
    </location>
</feature>
<reference evidence="2" key="1">
    <citation type="submission" date="2023-02" db="EMBL/GenBank/DDBJ databases">
        <title>Identification and recombinant expression of a fungal hydrolase from Papiliotrema laurentii that hydrolyzes apple cutin and clears colloidal polyester polyurethane.</title>
        <authorList>
            <consortium name="DOE Joint Genome Institute"/>
            <person name="Roman V.A."/>
            <person name="Bojanowski C."/>
            <person name="Crable B.R."/>
            <person name="Wagner D.N."/>
            <person name="Hung C.S."/>
            <person name="Nadeau L.J."/>
            <person name="Schratz L."/>
            <person name="Haridas S."/>
            <person name="Pangilinan J."/>
            <person name="Lipzen A."/>
            <person name="Na H."/>
            <person name="Yan M."/>
            <person name="Ng V."/>
            <person name="Grigoriev I.V."/>
            <person name="Spatafora J.W."/>
            <person name="Barlow D."/>
            <person name="Biffinger J."/>
            <person name="Kelley-Loughnane N."/>
            <person name="Varaljay V.A."/>
            <person name="Crookes-Goodson W.J."/>
        </authorList>
    </citation>
    <scope>NUCLEOTIDE SEQUENCE</scope>
    <source>
        <strain evidence="2">5307AH</strain>
    </source>
</reference>
<protein>
    <recommendedName>
        <fullName evidence="4">BRCT domain-containing protein</fullName>
    </recommendedName>
</protein>
<evidence type="ECO:0008006" key="4">
    <source>
        <dbReference type="Google" id="ProtNLM"/>
    </source>
</evidence>
<feature type="compositionally biased region" description="Polar residues" evidence="1">
    <location>
        <begin position="313"/>
        <end position="323"/>
    </location>
</feature>
<organism evidence="2 3">
    <name type="scientific">Papiliotrema laurentii</name>
    <name type="common">Cryptococcus laurentii</name>
    <dbReference type="NCBI Taxonomy" id="5418"/>
    <lineage>
        <taxon>Eukaryota</taxon>
        <taxon>Fungi</taxon>
        <taxon>Dikarya</taxon>
        <taxon>Basidiomycota</taxon>
        <taxon>Agaricomycotina</taxon>
        <taxon>Tremellomycetes</taxon>
        <taxon>Tremellales</taxon>
        <taxon>Rhynchogastremaceae</taxon>
        <taxon>Papiliotrema</taxon>
    </lineage>
</organism>
<dbReference type="AlphaFoldDB" id="A0AAD9FVC1"/>
<dbReference type="Proteomes" id="UP001182556">
    <property type="component" value="Unassembled WGS sequence"/>
</dbReference>
<feature type="region of interest" description="Disordered" evidence="1">
    <location>
        <begin position="383"/>
        <end position="424"/>
    </location>
</feature>
<sequence length="630" mass="68934">MWKSMVVPRLSAAGIPNSRIHVVPPPDVEATKPSPSSMDAVDGPRLELSWNPRALFKDVKGYSMVFFIGLEDYKAPSDLFHTIKQHGGRTYMLPTEPWVEYILLDSGVPSPQTRYLDPSHLSRYEFKDDMFPDKPFAWTRDKIVRYFCETDQAGLGDGSGTRCPGPKVKGKVVLDSKWVQACINAQKVLGAKDDWGGFLIKASYSIREETRGLEEPPKGFAVVSSRRCADPRIIGQPSSTTTANSVLVSAPAPGSAASSRSAARVQHALVPPAASKIKNRDLHPARPLSTKAQTLQPSAGASREVAQPPSRGRITTLSAPATPSAESLIATSLPGGNLTAPRSAVSSGLCELTAPPRLSKQPSQSACLTAPGPSVQKATTGILFRSSPPPLQGPPEEDGGLQSPTKAQLPWPKPAANSPTRRVPRESQLNVVPPMPDRLEEHAARPPVKCRKVAFAEKVEVKMFCAAGEKPARKTLRNSFPIDDAPRALRAEVYEPPRRPEFAVKEEPDDDVVLIESPTKLSRSKWPATRKPPRSPSPVPEYDAAAHEEEVVRAYLELQLRLTKDDRIALAFLMEKLYSAGSKVPQRGFFAKLDKEQPGRKKFHCLYKAHERIIVDKLASMRGANQVFLY</sequence>
<dbReference type="EMBL" id="JAODAN010000001">
    <property type="protein sequence ID" value="KAK1926940.1"/>
    <property type="molecule type" value="Genomic_DNA"/>
</dbReference>
<accession>A0AAD9FVC1</accession>
<feature type="compositionally biased region" description="Polar residues" evidence="1">
    <location>
        <begin position="290"/>
        <end position="299"/>
    </location>
</feature>
<evidence type="ECO:0000313" key="3">
    <source>
        <dbReference type="Proteomes" id="UP001182556"/>
    </source>
</evidence>
<keyword evidence="3" id="KW-1185">Reference proteome</keyword>